<evidence type="ECO:0000313" key="4">
    <source>
        <dbReference type="Proteomes" id="UP000811609"/>
    </source>
</evidence>
<comment type="caution">
    <text evidence="3">The sequence shown here is derived from an EMBL/GenBank/DDBJ whole genome shotgun (WGS) entry which is preliminary data.</text>
</comment>
<sequence length="304" mass="34223">MKGKCLNSGKGQFWQQSGAEKVVADQVTWGDLIWVRLNGGSWWPAQVIDENTISESIKPGNKSAGEVLVRLYGSYKYLYFDPVKSQSEFKRILEQNNGCYWKIFKEALEQDCPRSKSGRSKRQGSKSKAKVIIDASRDKFNQNEVKDQDIEASNHVIVSTRRQLPTITPKMKLKIGNSEKAEKEKNDASKQDGIRMNLKANRSSSAEEEAESIAPNQDRLQRKLKRVRSSGEGKKSNQNVVQKKLKLDSPNLEPTSQRAKEETTLFGKSPELSARRVKVMQGLGLIAPSGSPFYRSGHVYLQLC</sequence>
<proteinExistence type="predicted"/>
<feature type="compositionally biased region" description="Basic residues" evidence="1">
    <location>
        <begin position="116"/>
        <end position="129"/>
    </location>
</feature>
<name>A0A8T1Q015_CARIL</name>
<feature type="domain" description="PWWP" evidence="2">
    <location>
        <begin position="29"/>
        <end position="98"/>
    </location>
</feature>
<protein>
    <recommendedName>
        <fullName evidence="2">PWWP domain-containing protein</fullName>
    </recommendedName>
</protein>
<evidence type="ECO:0000256" key="1">
    <source>
        <dbReference type="SAM" id="MobiDB-lite"/>
    </source>
</evidence>
<dbReference type="AlphaFoldDB" id="A0A8T1Q015"/>
<accession>A0A8T1Q015</accession>
<keyword evidence="4" id="KW-1185">Reference proteome</keyword>
<dbReference type="Pfam" id="PF00855">
    <property type="entry name" value="PWWP"/>
    <property type="match status" value="1"/>
</dbReference>
<organism evidence="3 4">
    <name type="scientific">Carya illinoinensis</name>
    <name type="common">Pecan</name>
    <dbReference type="NCBI Taxonomy" id="32201"/>
    <lineage>
        <taxon>Eukaryota</taxon>
        <taxon>Viridiplantae</taxon>
        <taxon>Streptophyta</taxon>
        <taxon>Embryophyta</taxon>
        <taxon>Tracheophyta</taxon>
        <taxon>Spermatophyta</taxon>
        <taxon>Magnoliopsida</taxon>
        <taxon>eudicotyledons</taxon>
        <taxon>Gunneridae</taxon>
        <taxon>Pentapetalae</taxon>
        <taxon>rosids</taxon>
        <taxon>fabids</taxon>
        <taxon>Fagales</taxon>
        <taxon>Juglandaceae</taxon>
        <taxon>Carya</taxon>
    </lineage>
</organism>
<feature type="compositionally biased region" description="Basic and acidic residues" evidence="1">
    <location>
        <begin position="177"/>
        <end position="193"/>
    </location>
</feature>
<dbReference type="InterPro" id="IPR000313">
    <property type="entry name" value="PWWP_dom"/>
</dbReference>
<feature type="region of interest" description="Disordered" evidence="1">
    <location>
        <begin position="172"/>
        <end position="263"/>
    </location>
</feature>
<dbReference type="Proteomes" id="UP000811609">
    <property type="component" value="Chromosome 7"/>
</dbReference>
<evidence type="ECO:0000259" key="2">
    <source>
        <dbReference type="PROSITE" id="PS50812"/>
    </source>
</evidence>
<dbReference type="EMBL" id="CM031815">
    <property type="protein sequence ID" value="KAG6648734.1"/>
    <property type="molecule type" value="Genomic_DNA"/>
</dbReference>
<dbReference type="CDD" id="cd05162">
    <property type="entry name" value="PWWP"/>
    <property type="match status" value="1"/>
</dbReference>
<feature type="region of interest" description="Disordered" evidence="1">
    <location>
        <begin position="112"/>
        <end position="133"/>
    </location>
</feature>
<dbReference type="EMBL" id="CM031815">
    <property type="protein sequence ID" value="KAG6648735.1"/>
    <property type="molecule type" value="Genomic_DNA"/>
</dbReference>
<gene>
    <name evidence="3" type="ORF">CIPAW_07G166200</name>
</gene>
<dbReference type="PROSITE" id="PS50812">
    <property type="entry name" value="PWWP"/>
    <property type="match status" value="1"/>
</dbReference>
<reference evidence="3" key="1">
    <citation type="submission" date="2020-12" db="EMBL/GenBank/DDBJ databases">
        <title>WGS assembly of Carya illinoinensis cv. Pawnee.</title>
        <authorList>
            <person name="Platts A."/>
            <person name="Shu S."/>
            <person name="Wright S."/>
            <person name="Barry K."/>
            <person name="Edger P."/>
            <person name="Pires J.C."/>
            <person name="Schmutz J."/>
        </authorList>
    </citation>
    <scope>NUCLEOTIDE SEQUENCE</scope>
    <source>
        <tissue evidence="3">Leaf</tissue>
    </source>
</reference>
<evidence type="ECO:0000313" key="3">
    <source>
        <dbReference type="EMBL" id="KAG6648735.1"/>
    </source>
</evidence>